<sequence>MKERIANFSVFGTCYGKQIKRIATVDRSPPSVWVLFSGSITLINNIPVLNNRMCITLEQSLDHHNSIILITILIRLPTKF</sequence>
<dbReference type="AlphaFoldDB" id="A0A914GPR8"/>
<evidence type="ECO:0000313" key="1">
    <source>
        <dbReference type="Proteomes" id="UP000887572"/>
    </source>
</evidence>
<reference evidence="2" key="1">
    <citation type="submission" date="2022-11" db="UniProtKB">
        <authorList>
            <consortium name="WormBaseParasite"/>
        </authorList>
    </citation>
    <scope>IDENTIFICATION</scope>
</reference>
<keyword evidence="1" id="KW-1185">Reference proteome</keyword>
<proteinExistence type="predicted"/>
<dbReference type="Proteomes" id="UP000887572">
    <property type="component" value="Unplaced"/>
</dbReference>
<protein>
    <submittedName>
        <fullName evidence="2">Uncharacterized protein</fullName>
    </submittedName>
</protein>
<organism evidence="1 2">
    <name type="scientific">Globodera rostochiensis</name>
    <name type="common">Golden nematode worm</name>
    <name type="synonym">Heterodera rostochiensis</name>
    <dbReference type="NCBI Taxonomy" id="31243"/>
    <lineage>
        <taxon>Eukaryota</taxon>
        <taxon>Metazoa</taxon>
        <taxon>Ecdysozoa</taxon>
        <taxon>Nematoda</taxon>
        <taxon>Chromadorea</taxon>
        <taxon>Rhabditida</taxon>
        <taxon>Tylenchina</taxon>
        <taxon>Tylenchomorpha</taxon>
        <taxon>Tylenchoidea</taxon>
        <taxon>Heteroderidae</taxon>
        <taxon>Heteroderinae</taxon>
        <taxon>Globodera</taxon>
    </lineage>
</organism>
<accession>A0A914GPR8</accession>
<evidence type="ECO:0000313" key="2">
    <source>
        <dbReference type="WBParaSite" id="Gr19_v10_g10034.t1"/>
    </source>
</evidence>
<dbReference type="WBParaSite" id="Gr19_v10_g10034.t1">
    <property type="protein sequence ID" value="Gr19_v10_g10034.t1"/>
    <property type="gene ID" value="Gr19_v10_g10034"/>
</dbReference>
<name>A0A914GPR8_GLORO</name>